<sequence length="318" mass="35592" precursor="true">MTSPSSVEVLILANLHDFPTDRVCVELDKLGVRYVRLNRETLSEAALRLDPVAPRLQIALEGRRWSVDETLKAVWWRQPTFLRNTPHQPLSLDEQLDRSQWPAFLRGLMLFDEALWINDPAATYRAECKPWQLRQAARLGFETPPTLITNDPEAPVPAQLGKTVAVKSVDTVLLREGDRQFFAYTQLLDWSICATPALRAAPVLAQAVIAPKLDLRVTVLGDRVWAVAVEADGVGVEGDWRLRKKDQLAYPAFMLPAEVAERCVALVAQMGLVYGAIDLALREGRFVFIEINPTGEWGWLDTPDRPIAAAIAQALARR</sequence>
<reference evidence="1 2" key="1">
    <citation type="journal article" date="2013" name="Genome Announc.">
        <title>Draft Genome Sequence for Caulobacter sp. Strain OR37, a Bacterium Tolerant to Heavy Metals.</title>
        <authorList>
            <person name="Utturkar S.M."/>
            <person name="Bollmann A."/>
            <person name="Brzoska R.M."/>
            <person name="Klingeman D.M."/>
            <person name="Epstein S.E."/>
            <person name="Palumbo A.V."/>
            <person name="Brown S.D."/>
        </authorList>
    </citation>
    <scope>NUCLEOTIDE SEQUENCE [LARGE SCALE GENOMIC DNA]</scope>
    <source>
        <strain evidence="1 2">OR37</strain>
    </source>
</reference>
<dbReference type="eggNOG" id="COG0189">
    <property type="taxonomic scope" value="Bacteria"/>
</dbReference>
<evidence type="ECO:0000313" key="2">
    <source>
        <dbReference type="Proteomes" id="UP000013063"/>
    </source>
</evidence>
<dbReference type="GO" id="GO:0009432">
    <property type="term" value="P:SOS response"/>
    <property type="evidence" value="ECO:0007669"/>
    <property type="project" value="TreeGrafter"/>
</dbReference>
<accession>R0ECU3</accession>
<comment type="caution">
    <text evidence="1">The sequence shown here is derived from an EMBL/GenBank/DDBJ whole genome shotgun (WGS) entry which is preliminary data.</text>
</comment>
<dbReference type="RefSeq" id="WP_004616547.1">
    <property type="nucleotide sequence ID" value="NZ_APMP01000003.1"/>
</dbReference>
<dbReference type="AlphaFoldDB" id="R0ECU3"/>
<organism evidence="1 2">
    <name type="scientific">Caulobacter vibrioides OR37</name>
    <dbReference type="NCBI Taxonomy" id="1292034"/>
    <lineage>
        <taxon>Bacteria</taxon>
        <taxon>Pseudomonadati</taxon>
        <taxon>Pseudomonadota</taxon>
        <taxon>Alphaproteobacteria</taxon>
        <taxon>Caulobacterales</taxon>
        <taxon>Caulobacteraceae</taxon>
        <taxon>Caulobacter</taxon>
    </lineage>
</organism>
<name>R0ECU3_CAUVI</name>
<gene>
    <name evidence="1" type="ORF">OR37_01029</name>
</gene>
<proteinExistence type="predicted"/>
<dbReference type="OrthoDB" id="583309at2"/>
<dbReference type="SUPFAM" id="SSF56059">
    <property type="entry name" value="Glutathione synthetase ATP-binding domain-like"/>
    <property type="match status" value="1"/>
</dbReference>
<evidence type="ECO:0008006" key="3">
    <source>
        <dbReference type="Google" id="ProtNLM"/>
    </source>
</evidence>
<dbReference type="PATRIC" id="fig|1292034.3.peg.1018"/>
<protein>
    <recommendedName>
        <fullName evidence="3">RimK-like protein</fullName>
    </recommendedName>
</protein>
<dbReference type="PANTHER" id="PTHR21621:SF0">
    <property type="entry name" value="BETA-CITRYLGLUTAMATE SYNTHASE B-RELATED"/>
    <property type="match status" value="1"/>
</dbReference>
<dbReference type="STRING" id="1292034.OR37_01029"/>
<dbReference type="GO" id="GO:0005737">
    <property type="term" value="C:cytoplasm"/>
    <property type="evidence" value="ECO:0007669"/>
    <property type="project" value="TreeGrafter"/>
</dbReference>
<evidence type="ECO:0000313" key="1">
    <source>
        <dbReference type="EMBL" id="ENZ83253.1"/>
    </source>
</evidence>
<dbReference type="Gene3D" id="3.30.470.20">
    <property type="entry name" value="ATP-grasp fold, B domain"/>
    <property type="match status" value="1"/>
</dbReference>
<dbReference type="EMBL" id="APMP01000003">
    <property type="protein sequence ID" value="ENZ83253.1"/>
    <property type="molecule type" value="Genomic_DNA"/>
</dbReference>
<dbReference type="Proteomes" id="UP000013063">
    <property type="component" value="Unassembled WGS sequence"/>
</dbReference>
<dbReference type="PANTHER" id="PTHR21621">
    <property type="entry name" value="RIBOSOMAL PROTEIN S6 MODIFICATION PROTEIN"/>
    <property type="match status" value="1"/>
</dbReference>
<dbReference type="GO" id="GO:0018169">
    <property type="term" value="F:ribosomal S6-glutamic acid ligase activity"/>
    <property type="evidence" value="ECO:0007669"/>
    <property type="project" value="TreeGrafter"/>
</dbReference>
<keyword evidence="2" id="KW-1185">Reference proteome</keyword>